<reference evidence="1 2" key="1">
    <citation type="submission" date="2023-01" db="EMBL/GenBank/DDBJ databases">
        <title>Analysis of 21 Apiospora genomes using comparative genomics revels a genus with tremendous synthesis potential of carbohydrate active enzymes and secondary metabolites.</title>
        <authorList>
            <person name="Sorensen T."/>
        </authorList>
    </citation>
    <scope>NUCLEOTIDE SEQUENCE [LARGE SCALE GENOMIC DNA]</scope>
    <source>
        <strain evidence="1 2">CBS 83171</strain>
    </source>
</reference>
<sequence length="113" mass="12907">MTSARQPSRPVTVKPKELGSLNCAFMQTALLANQWDRLRLMSLEAAYRTEIPAQARQLCWPCINAWTWPFGQISDAYVAASPMYSSDELWPNCLFSLDSRTRPSKRHEADLML</sequence>
<proteinExistence type="predicted"/>
<comment type="caution">
    <text evidence="1">The sequence shown here is derived from an EMBL/GenBank/DDBJ whole genome shotgun (WGS) entry which is preliminary data.</text>
</comment>
<name>A0ABR1W1R9_9PEZI</name>
<protein>
    <submittedName>
        <fullName evidence="1">Uncharacterized protein</fullName>
    </submittedName>
</protein>
<evidence type="ECO:0000313" key="1">
    <source>
        <dbReference type="EMBL" id="KAK8077447.1"/>
    </source>
</evidence>
<organism evidence="1 2">
    <name type="scientific">Apiospora saccharicola</name>
    <dbReference type="NCBI Taxonomy" id="335842"/>
    <lineage>
        <taxon>Eukaryota</taxon>
        <taxon>Fungi</taxon>
        <taxon>Dikarya</taxon>
        <taxon>Ascomycota</taxon>
        <taxon>Pezizomycotina</taxon>
        <taxon>Sordariomycetes</taxon>
        <taxon>Xylariomycetidae</taxon>
        <taxon>Amphisphaeriales</taxon>
        <taxon>Apiosporaceae</taxon>
        <taxon>Apiospora</taxon>
    </lineage>
</organism>
<accession>A0ABR1W1R9</accession>
<dbReference type="EMBL" id="JAQQWM010000002">
    <property type="protein sequence ID" value="KAK8077447.1"/>
    <property type="molecule type" value="Genomic_DNA"/>
</dbReference>
<gene>
    <name evidence="1" type="ORF">PG996_003617</name>
</gene>
<evidence type="ECO:0000313" key="2">
    <source>
        <dbReference type="Proteomes" id="UP001446871"/>
    </source>
</evidence>
<keyword evidence="2" id="KW-1185">Reference proteome</keyword>
<dbReference type="Proteomes" id="UP001446871">
    <property type="component" value="Unassembled WGS sequence"/>
</dbReference>